<name>A0ABS5SA49_9BACT</name>
<evidence type="ECO:0000313" key="1">
    <source>
        <dbReference type="EMBL" id="MBT0652025.1"/>
    </source>
</evidence>
<evidence type="ECO:0000313" key="2">
    <source>
        <dbReference type="Proteomes" id="UP000756860"/>
    </source>
</evidence>
<protein>
    <recommendedName>
        <fullName evidence="3">FAD assembly factor SdhE</fullName>
    </recommendedName>
</protein>
<proteinExistence type="predicted"/>
<organism evidence="1 2">
    <name type="scientific">Geomobilimonas luticola</name>
    <dbReference type="NCBI Taxonomy" id="1114878"/>
    <lineage>
        <taxon>Bacteria</taxon>
        <taxon>Pseudomonadati</taxon>
        <taxon>Thermodesulfobacteriota</taxon>
        <taxon>Desulfuromonadia</taxon>
        <taxon>Geobacterales</taxon>
        <taxon>Geobacteraceae</taxon>
        <taxon>Geomobilimonas</taxon>
    </lineage>
</organism>
<dbReference type="Proteomes" id="UP000756860">
    <property type="component" value="Unassembled WGS sequence"/>
</dbReference>
<dbReference type="RefSeq" id="WP_214173999.1">
    <property type="nucleotide sequence ID" value="NZ_JAHCVK010000001.1"/>
</dbReference>
<evidence type="ECO:0008006" key="3">
    <source>
        <dbReference type="Google" id="ProtNLM"/>
    </source>
</evidence>
<comment type="caution">
    <text evidence="1">The sequence shown here is derived from an EMBL/GenBank/DDBJ whole genome shotgun (WGS) entry which is preliminary data.</text>
</comment>
<dbReference type="EMBL" id="JAHCVK010000001">
    <property type="protein sequence ID" value="MBT0652025.1"/>
    <property type="molecule type" value="Genomic_DNA"/>
</dbReference>
<gene>
    <name evidence="1" type="ORF">KI810_03090</name>
</gene>
<accession>A0ABS5SA49</accession>
<keyword evidence="2" id="KW-1185">Reference proteome</keyword>
<sequence length="92" mass="10612">MQKEARKFYSSVAARSFIRDIAYQLFEEDPELMMEFLNTLDIADAALVSWLIEEKITENFCLRGDSAESREFQLTAGKLKVTLAKLKTDNKE</sequence>
<reference evidence="1 2" key="1">
    <citation type="submission" date="2021-05" db="EMBL/GenBank/DDBJ databases">
        <title>The draft genome of Geobacter luticola JCM 17780.</title>
        <authorList>
            <person name="Xu Z."/>
            <person name="Masuda Y."/>
            <person name="Itoh H."/>
            <person name="Senoo K."/>
        </authorList>
    </citation>
    <scope>NUCLEOTIDE SEQUENCE [LARGE SCALE GENOMIC DNA]</scope>
    <source>
        <strain evidence="1 2">JCM 17780</strain>
    </source>
</reference>